<dbReference type="InterPro" id="IPR001810">
    <property type="entry name" value="F-box_dom"/>
</dbReference>
<organism evidence="3 4">
    <name type="scientific">Neofusicoccum ribis</name>
    <dbReference type="NCBI Taxonomy" id="45134"/>
    <lineage>
        <taxon>Eukaryota</taxon>
        <taxon>Fungi</taxon>
        <taxon>Dikarya</taxon>
        <taxon>Ascomycota</taxon>
        <taxon>Pezizomycotina</taxon>
        <taxon>Dothideomycetes</taxon>
        <taxon>Dothideomycetes incertae sedis</taxon>
        <taxon>Botryosphaeriales</taxon>
        <taxon>Botryosphaeriaceae</taxon>
        <taxon>Neofusicoccum</taxon>
    </lineage>
</organism>
<evidence type="ECO:0000313" key="4">
    <source>
        <dbReference type="Proteomes" id="UP001521116"/>
    </source>
</evidence>
<evidence type="ECO:0000259" key="2">
    <source>
        <dbReference type="PROSITE" id="PS50181"/>
    </source>
</evidence>
<keyword evidence="4" id="KW-1185">Reference proteome</keyword>
<dbReference type="PROSITE" id="PS50181">
    <property type="entry name" value="FBOX"/>
    <property type="match status" value="1"/>
</dbReference>
<evidence type="ECO:0000256" key="1">
    <source>
        <dbReference type="SAM" id="MobiDB-lite"/>
    </source>
</evidence>
<proteinExistence type="predicted"/>
<reference evidence="3 4" key="1">
    <citation type="submission" date="2024-02" db="EMBL/GenBank/DDBJ databases">
        <title>De novo assembly and annotation of 12 fungi associated with fruit tree decline syndrome in Ontario, Canada.</title>
        <authorList>
            <person name="Sulman M."/>
            <person name="Ellouze W."/>
            <person name="Ilyukhin E."/>
        </authorList>
    </citation>
    <scope>NUCLEOTIDE SEQUENCE [LARGE SCALE GENOMIC DNA]</scope>
    <source>
        <strain evidence="3 4">M1-105</strain>
    </source>
</reference>
<accession>A0ABR3SMP0</accession>
<dbReference type="SUPFAM" id="SSF81383">
    <property type="entry name" value="F-box domain"/>
    <property type="match status" value="1"/>
</dbReference>
<name>A0ABR3SMP0_9PEZI</name>
<feature type="region of interest" description="Disordered" evidence="1">
    <location>
        <begin position="469"/>
        <end position="491"/>
    </location>
</feature>
<evidence type="ECO:0000313" key="3">
    <source>
        <dbReference type="EMBL" id="KAL1625056.1"/>
    </source>
</evidence>
<dbReference type="Proteomes" id="UP001521116">
    <property type="component" value="Unassembled WGS sequence"/>
</dbReference>
<comment type="caution">
    <text evidence="3">The sequence shown here is derived from an EMBL/GenBank/DDBJ whole genome shotgun (WGS) entry which is preliminary data.</text>
</comment>
<gene>
    <name evidence="3" type="ORF">SLS56_007564</name>
</gene>
<dbReference type="InterPro" id="IPR036047">
    <property type="entry name" value="F-box-like_dom_sf"/>
</dbReference>
<protein>
    <recommendedName>
        <fullName evidence="2">F-box domain-containing protein</fullName>
    </recommendedName>
</protein>
<feature type="domain" description="F-box" evidence="2">
    <location>
        <begin position="26"/>
        <end position="74"/>
    </location>
</feature>
<dbReference type="EMBL" id="JAJVDC020000100">
    <property type="protein sequence ID" value="KAL1625056.1"/>
    <property type="molecule type" value="Genomic_DNA"/>
</dbReference>
<sequence length="565" mass="63982">MVSDVWHILTSADESSQRRVHTAAARMSLPTLPAELIASITDHLPNKDIKRLRLTCRALLLRAILRISRVFLSPNRTNIDVFLAISQHEHYRERVKEVIWDDAQLFNYIDPQYYDLEFQLDHSGSVDPRQAALPEYAARRKELWGEGVTGSTPDSAFRFYHDILLQQQEVILAADEDVAALRAGLRAFTNLERATVTADAWGPRWLFPRLETPFFRQLPAGFWMPLLTAWHGDVVARIRRNGARPRDPNHDWERHLARPWDEERACHRGYRALTTELLALRREHPAARPPVRELVVDANRGLNGLPHALLRPGRDHLATLALFSALPLTRLDLALNAYCPRALHGAAPSAWHCFGPCLTRFSLSSTFVAAADRDASHRTEERPAAVDAWIPAGRWPRLRRLGLARLVVDADALLRLLRALPPAAIEEVELDTLSVSSSMRDVLLRVRRELVLADGGRWTRGRPHVVAMEELPPRSSPRSSPSTLGSKPVRRRTVVDEEVDDFLYRVPGPVDGQGGWEMEDDGFCPYGERGLRDNVGYDVDDYDPEYYVSNRTDSKDSLSGDLRVV</sequence>